<dbReference type="Gene3D" id="1.25.40.20">
    <property type="entry name" value="Ankyrin repeat-containing domain"/>
    <property type="match status" value="1"/>
</dbReference>
<dbReference type="GeneID" id="37268631"/>
<evidence type="ECO:0000256" key="5">
    <source>
        <dbReference type="SAM" id="MobiDB-lite"/>
    </source>
</evidence>
<dbReference type="Pfam" id="PF00023">
    <property type="entry name" value="Ank"/>
    <property type="match status" value="1"/>
</dbReference>
<keyword evidence="1" id="KW-0677">Repeat</keyword>
<dbReference type="PANTHER" id="PTHR43828">
    <property type="entry name" value="ASPARAGINASE"/>
    <property type="match status" value="1"/>
</dbReference>
<keyword evidence="8" id="KW-1185">Reference proteome</keyword>
<dbReference type="AlphaFoldDB" id="A0A316Z091"/>
<feature type="compositionally biased region" description="Low complexity" evidence="5">
    <location>
        <begin position="241"/>
        <end position="254"/>
    </location>
</feature>
<dbReference type="GO" id="GO:0030907">
    <property type="term" value="C:MBF transcription complex"/>
    <property type="evidence" value="ECO:0007669"/>
    <property type="project" value="TreeGrafter"/>
</dbReference>
<dbReference type="RefSeq" id="XP_025595208.1">
    <property type="nucleotide sequence ID" value="XM_025741087.1"/>
</dbReference>
<feature type="compositionally biased region" description="Pro residues" evidence="5">
    <location>
        <begin position="204"/>
        <end position="215"/>
    </location>
</feature>
<feature type="region of interest" description="Disordered" evidence="5">
    <location>
        <begin position="194"/>
        <end position="259"/>
    </location>
</feature>
<feature type="region of interest" description="Disordered" evidence="5">
    <location>
        <begin position="1"/>
        <end position="57"/>
    </location>
</feature>
<dbReference type="SUPFAM" id="SSF54616">
    <property type="entry name" value="DNA-binding domain of Mlu1-box binding protein MBP1"/>
    <property type="match status" value="1"/>
</dbReference>
<dbReference type="Proteomes" id="UP000245946">
    <property type="component" value="Unassembled WGS sequence"/>
</dbReference>
<evidence type="ECO:0000313" key="8">
    <source>
        <dbReference type="Proteomes" id="UP000245946"/>
    </source>
</evidence>
<feature type="compositionally biased region" description="Basic and acidic residues" evidence="5">
    <location>
        <begin position="313"/>
        <end position="332"/>
    </location>
</feature>
<evidence type="ECO:0000256" key="2">
    <source>
        <dbReference type="ARBA" id="ARBA00023043"/>
    </source>
</evidence>
<dbReference type="GO" id="GO:0033309">
    <property type="term" value="C:SBF transcription complex"/>
    <property type="evidence" value="ECO:0007669"/>
    <property type="project" value="TreeGrafter"/>
</dbReference>
<dbReference type="OrthoDB" id="6718656at2759"/>
<name>A0A316Z091_9BASI</name>
<dbReference type="InterPro" id="IPR051642">
    <property type="entry name" value="SWI6-like"/>
</dbReference>
<evidence type="ECO:0000256" key="3">
    <source>
        <dbReference type="PROSITE-ProRule" id="PRU00023"/>
    </source>
</evidence>
<feature type="compositionally biased region" description="Polar residues" evidence="5">
    <location>
        <begin position="289"/>
        <end position="304"/>
    </location>
</feature>
<dbReference type="SUPFAM" id="SSF48403">
    <property type="entry name" value="Ankyrin repeat"/>
    <property type="match status" value="1"/>
</dbReference>
<evidence type="ECO:0000313" key="7">
    <source>
        <dbReference type="EMBL" id="PWN94929.1"/>
    </source>
</evidence>
<feature type="compositionally biased region" description="Pro residues" evidence="5">
    <location>
        <begin position="22"/>
        <end position="50"/>
    </location>
</feature>
<accession>A0A316Z091</accession>
<evidence type="ECO:0000256" key="4">
    <source>
        <dbReference type="SAM" id="Coils"/>
    </source>
</evidence>
<dbReference type="GO" id="GO:0001228">
    <property type="term" value="F:DNA-binding transcription activator activity, RNA polymerase II-specific"/>
    <property type="evidence" value="ECO:0007669"/>
    <property type="project" value="UniProtKB-ARBA"/>
</dbReference>
<reference evidence="7 8" key="1">
    <citation type="journal article" date="2018" name="Mol. Biol. Evol.">
        <title>Broad Genomic Sampling Reveals a Smut Pathogenic Ancestry of the Fungal Clade Ustilaginomycotina.</title>
        <authorList>
            <person name="Kijpornyongpan T."/>
            <person name="Mondo S.J."/>
            <person name="Barry K."/>
            <person name="Sandor L."/>
            <person name="Lee J."/>
            <person name="Lipzen A."/>
            <person name="Pangilinan J."/>
            <person name="LaButti K."/>
            <person name="Hainaut M."/>
            <person name="Henrissat B."/>
            <person name="Grigoriev I.V."/>
            <person name="Spatafora J.W."/>
            <person name="Aime M.C."/>
        </authorList>
    </citation>
    <scope>NUCLEOTIDE SEQUENCE [LARGE SCALE GENOMIC DNA]</scope>
    <source>
        <strain evidence="7 8">MCA 4186</strain>
    </source>
</reference>
<protein>
    <recommendedName>
        <fullName evidence="6">HTH APSES-type domain-containing protein</fullName>
    </recommendedName>
</protein>
<dbReference type="SMART" id="SM01252">
    <property type="entry name" value="KilA-N"/>
    <property type="match status" value="1"/>
</dbReference>
<gene>
    <name evidence="7" type="ORF">FA09DRAFT_323368</name>
</gene>
<feature type="region of interest" description="Disordered" evidence="5">
    <location>
        <begin position="278"/>
        <end position="404"/>
    </location>
</feature>
<dbReference type="Gene3D" id="3.10.260.10">
    <property type="entry name" value="Transcription regulator HTH, APSES-type DNA-binding domain"/>
    <property type="match status" value="1"/>
</dbReference>
<feature type="domain" description="HTH APSES-type" evidence="6">
    <location>
        <begin position="64"/>
        <end position="170"/>
    </location>
</feature>
<keyword evidence="2 3" id="KW-0040">ANK repeat</keyword>
<dbReference type="InterPro" id="IPR003163">
    <property type="entry name" value="Tscrpt_reg_HTH_APSES-type"/>
</dbReference>
<evidence type="ECO:0000256" key="1">
    <source>
        <dbReference type="ARBA" id="ARBA00022737"/>
    </source>
</evidence>
<dbReference type="PROSITE" id="PS51299">
    <property type="entry name" value="HTH_APSES"/>
    <property type="match status" value="1"/>
</dbReference>
<feature type="coiled-coil region" evidence="4">
    <location>
        <begin position="668"/>
        <end position="702"/>
    </location>
</feature>
<dbReference type="STRING" id="58919.A0A316Z091"/>
<feature type="repeat" description="ANK" evidence="3">
    <location>
        <begin position="570"/>
        <end position="602"/>
    </location>
</feature>
<dbReference type="EMBL" id="KZ819308">
    <property type="protein sequence ID" value="PWN94929.1"/>
    <property type="molecule type" value="Genomic_DNA"/>
</dbReference>
<dbReference type="Pfam" id="PF04383">
    <property type="entry name" value="KilA-N"/>
    <property type="match status" value="1"/>
</dbReference>
<dbReference type="SMART" id="SM00248">
    <property type="entry name" value="ANK"/>
    <property type="match status" value="2"/>
</dbReference>
<feature type="compositionally biased region" description="Low complexity" evidence="5">
    <location>
        <begin position="7"/>
        <end position="16"/>
    </location>
</feature>
<dbReference type="FunFam" id="3.10.260.10:FF:000001">
    <property type="entry name" value="APSES transcription factor (MbpA)"/>
    <property type="match status" value="1"/>
</dbReference>
<dbReference type="PROSITE" id="PS50088">
    <property type="entry name" value="ANK_REPEAT"/>
    <property type="match status" value="2"/>
</dbReference>
<evidence type="ECO:0000259" key="6">
    <source>
        <dbReference type="PROSITE" id="PS51299"/>
    </source>
</evidence>
<dbReference type="PROSITE" id="PS50297">
    <property type="entry name" value="ANK_REP_REGION"/>
    <property type="match status" value="2"/>
</dbReference>
<sequence length="860" mass="91357">MQGYPGASYASSSSAAQHRGPPHPSAPLAAPPGHPHAAPPSHPHAAPPPSADVASPPARPAATVYLATYSNVPVYELTVRGIACMRRRADGFLNATQILKIAGVEKARRTKILEREILTGEHEKVQGGYGKYQGTWIPLARAQALSAQFNVTHFLLPLLELDPTAQVPLAGPRRRPNPNAPAASMYYRTGPGAAQLAAKASTPGPVPAGSPPAPLGPGTGGAPSQGPRFLSLRPPAPGAPPMSDMSPSRSDVVPAGVPAGTDARSRAALEAFASHGYTPAGVQLPDLTGYTSHMPPTQPSNGSSNKRRAPSVSRDDSPSRAGPDAKRAKQLVDDGSAAEAPLSTQGPSPVKDLNQLGRFSPSASLRGARPVSRVRPGPPDSSGLGNGSRFASRPHVVSDSEPERRARELMTELFVDGQTVPAGSQALEMLLGELPEASADVVIDDHGHTALHWAAALARLPLVELLLSQAPPRGADVHAGNHAGETALQRAVLVTNAYEASVFPALLHLLGATLHTRDFRRRTILHHIALICALPKRAASARYYLACVLDHLTRVEGGRYASLVDAQDEDGETALGIVARGGNGSMVRMLLEVGARKDIANQLGIRPRDWGIEGEAGEETSELAKERPADAVAALKSVPPAPVQKSADVQQQMSTVLADLAELSAHELQEKTAALEVVRAHLQAATRELGARRRRAAEAQRDAAVREETGMRTNNLWRMLYAEMGWGTPAPSGAIDAHAQERDALARTSLDEEMQLDQADASGWPFDGEPKDEQEQLVRLRWLKSYYEKSTASLEERIGSLDGESVVKQRQCRKVVAMCCNVPEDHVEDVVLRSSTTSSRPSSLTAWASISLAWPAFCSR</sequence>
<dbReference type="PANTHER" id="PTHR43828:SF3">
    <property type="entry name" value="CHROMO DOMAIN-CONTAINING PROTEIN"/>
    <property type="match status" value="1"/>
</dbReference>
<dbReference type="InterPro" id="IPR036887">
    <property type="entry name" value="HTH_APSES_sf"/>
</dbReference>
<feature type="repeat" description="ANK" evidence="3">
    <location>
        <begin position="446"/>
        <end position="468"/>
    </location>
</feature>
<organism evidence="7 8">
    <name type="scientific">Tilletiopsis washingtonensis</name>
    <dbReference type="NCBI Taxonomy" id="58919"/>
    <lineage>
        <taxon>Eukaryota</taxon>
        <taxon>Fungi</taxon>
        <taxon>Dikarya</taxon>
        <taxon>Basidiomycota</taxon>
        <taxon>Ustilaginomycotina</taxon>
        <taxon>Exobasidiomycetes</taxon>
        <taxon>Entylomatales</taxon>
        <taxon>Entylomatales incertae sedis</taxon>
        <taxon>Tilletiopsis</taxon>
    </lineage>
</organism>
<dbReference type="InterPro" id="IPR018004">
    <property type="entry name" value="KilA/APSES_HTH"/>
</dbReference>
<keyword evidence="4" id="KW-0175">Coiled coil</keyword>
<proteinExistence type="predicted"/>
<dbReference type="GO" id="GO:0003677">
    <property type="term" value="F:DNA binding"/>
    <property type="evidence" value="ECO:0007669"/>
    <property type="project" value="InterPro"/>
</dbReference>
<dbReference type="InterPro" id="IPR002110">
    <property type="entry name" value="Ankyrin_rpt"/>
</dbReference>
<dbReference type="InterPro" id="IPR036770">
    <property type="entry name" value="Ankyrin_rpt-contain_sf"/>
</dbReference>